<reference evidence="2" key="1">
    <citation type="submission" date="2022-01" db="EMBL/GenBank/DDBJ databases">
        <authorList>
            <person name="Jo J.-H."/>
            <person name="Im W.-T."/>
        </authorList>
    </citation>
    <scope>NUCLEOTIDE SEQUENCE</scope>
    <source>
        <strain evidence="2">NA20</strain>
    </source>
</reference>
<comment type="caution">
    <text evidence="2">The sequence shown here is derived from an EMBL/GenBank/DDBJ whole genome shotgun (WGS) entry which is preliminary data.</text>
</comment>
<dbReference type="Proteomes" id="UP001165367">
    <property type="component" value="Unassembled WGS sequence"/>
</dbReference>
<evidence type="ECO:0000313" key="3">
    <source>
        <dbReference type="Proteomes" id="UP001165367"/>
    </source>
</evidence>
<organism evidence="2 3">
    <name type="scientific">Terrimonas ginsenosidimutans</name>
    <dbReference type="NCBI Taxonomy" id="2908004"/>
    <lineage>
        <taxon>Bacteria</taxon>
        <taxon>Pseudomonadati</taxon>
        <taxon>Bacteroidota</taxon>
        <taxon>Chitinophagia</taxon>
        <taxon>Chitinophagales</taxon>
        <taxon>Chitinophagaceae</taxon>
        <taxon>Terrimonas</taxon>
    </lineage>
</organism>
<dbReference type="EMBL" id="JAKLTR010000003">
    <property type="protein sequence ID" value="MCG2614129.1"/>
    <property type="molecule type" value="Genomic_DNA"/>
</dbReference>
<name>A0ABS9KP94_9BACT</name>
<accession>A0ABS9KP94</accession>
<proteinExistence type="predicted"/>
<protein>
    <submittedName>
        <fullName evidence="2">DUF5689 domain-containing protein</fullName>
    </submittedName>
</protein>
<dbReference type="Pfam" id="PF18942">
    <property type="entry name" value="DUF5689"/>
    <property type="match status" value="1"/>
</dbReference>
<dbReference type="PROSITE" id="PS51257">
    <property type="entry name" value="PROKAR_LIPOPROTEIN"/>
    <property type="match status" value="1"/>
</dbReference>
<evidence type="ECO:0000313" key="2">
    <source>
        <dbReference type="EMBL" id="MCG2614129.1"/>
    </source>
</evidence>
<dbReference type="RefSeq" id="WP_237870240.1">
    <property type="nucleotide sequence ID" value="NZ_JAKLTR010000003.1"/>
</dbReference>
<keyword evidence="3" id="KW-1185">Reference proteome</keyword>
<sequence length="532" mass="56591">MKSLIKLFLATGIAAALVSCEKNEKYPGGVPNPIVSILDIRPLYKGKDVLLTQESVFGGTRIAAVVVSDHRKGNLPEGLLVVQDARRLELLRGISIDLGAAAAKFHPGDSVWIDINTGVLTRKNGILTISGLTENNITSKGKGVVGINAVNIAQILANPNDYESSLCILNKSSFNPALQPGEVIGGSKKINDGFGDLALFVDTKVDYANNAPYALAAYVGIPFSTADGSVQLRTREGDDIVDMGSSAQDLIISGFQSDPKGGDGGYEYVQMIATKDINFATTPYSIVFCNNAGTAASANPLDAGWATGGQRTIKWNINSGSVAKGQFFYFGFQGRKINGSAGTYSFPAETNWYQKTYATTGTNLGDGGLVRASNYGTSGPWANSGNACGVAIFKGTTVTEASTPEDVLFVATGGGAAIYDAAKNPILGYRICNNDWYSMYSISIDQTTYKPVVVPYLHYRSSGNTNNMPYPINEKYPTAATDAGLFNMMGGVYNVTLGRWTTARKQTVVELVQTTATIDTLEKHAAVTRLID</sequence>
<gene>
    <name evidence="2" type="ORF">LZZ85_07545</name>
</gene>
<evidence type="ECO:0000259" key="1">
    <source>
        <dbReference type="Pfam" id="PF18942"/>
    </source>
</evidence>
<dbReference type="InterPro" id="IPR043744">
    <property type="entry name" value="DUF5689"/>
</dbReference>
<feature type="domain" description="DUF5689" evidence="1">
    <location>
        <begin position="34"/>
        <end position="240"/>
    </location>
</feature>